<dbReference type="InterPro" id="IPR007642">
    <property type="entry name" value="RNA_pol_Rpb2_2"/>
</dbReference>
<evidence type="ECO:0000256" key="3">
    <source>
        <dbReference type="ARBA" id="ARBA00022478"/>
    </source>
</evidence>
<dbReference type="AlphaFoldDB" id="J7G8V5"/>
<feature type="domain" description="DNA-directed RNA polymerase subunit 2 hybrid-binding" evidence="13">
    <location>
        <begin position="659"/>
        <end position="799"/>
    </location>
</feature>
<proteinExistence type="inferred from homology"/>
<dbReference type="Pfam" id="PF04561">
    <property type="entry name" value="RNA_pol_Rpb2_2"/>
    <property type="match status" value="1"/>
</dbReference>
<dbReference type="GO" id="GO:0003899">
    <property type="term" value="F:DNA-directed RNA polymerase activity"/>
    <property type="evidence" value="ECO:0007669"/>
    <property type="project" value="UniProtKB-EC"/>
</dbReference>
<dbReference type="Pfam" id="PF00562">
    <property type="entry name" value="RNA_pol_Rpb2_6"/>
    <property type="match status" value="2"/>
</dbReference>
<dbReference type="Pfam" id="PF04563">
    <property type="entry name" value="RNA_pol_Rpb2_1"/>
    <property type="match status" value="1"/>
</dbReference>
<feature type="domain" description="RNA polymerase Rpb2" evidence="18">
    <location>
        <begin position="529"/>
        <end position="590"/>
    </location>
</feature>
<dbReference type="GO" id="GO:0006351">
    <property type="term" value="P:DNA-templated transcription"/>
    <property type="evidence" value="ECO:0007669"/>
    <property type="project" value="InterPro"/>
</dbReference>
<feature type="domain" description="DNA-directed RNA polymerase subunit 2 hybrid-binding" evidence="13">
    <location>
        <begin position="827"/>
        <end position="1006"/>
    </location>
</feature>
<keyword evidence="4 11" id="KW-0808">Transferase</keyword>
<feature type="domain" description="RNA polymerase beta subunit protrusion" evidence="16">
    <location>
        <begin position="17"/>
        <end position="389"/>
    </location>
</feature>
<evidence type="ECO:0000259" key="14">
    <source>
        <dbReference type="Pfam" id="PF04560"/>
    </source>
</evidence>
<dbReference type="InterPro" id="IPR007120">
    <property type="entry name" value="DNA-dir_RNAP_su2_dom"/>
</dbReference>
<comment type="subcellular location">
    <subcellularLocation>
        <location evidence="1">Nucleus</location>
    </subcellularLocation>
</comment>
<accession>J7G8V5</accession>
<evidence type="ECO:0000256" key="7">
    <source>
        <dbReference type="ARBA" id="ARBA00022833"/>
    </source>
</evidence>
<evidence type="ECO:0000259" key="17">
    <source>
        <dbReference type="Pfam" id="PF04565"/>
    </source>
</evidence>
<keyword evidence="7" id="KW-0862">Zinc</keyword>
<dbReference type="Pfam" id="PF04565">
    <property type="entry name" value="RNA_pol_Rpb2_3"/>
    <property type="match status" value="1"/>
</dbReference>
<keyword evidence="19" id="KW-0542">Nucleomorph</keyword>
<organism evidence="19 20">
    <name type="scientific">Chroomonas mesostigmatica CCMP1168</name>
    <dbReference type="NCBI Taxonomy" id="1195612"/>
    <lineage>
        <taxon>Eukaryota</taxon>
        <taxon>Cryptophyceae</taxon>
        <taxon>Pyrenomonadales</taxon>
        <taxon>Chroomonadaceae</taxon>
        <taxon>Chroomonas</taxon>
    </lineage>
</organism>
<name>J7G8V5_9CRYP</name>
<dbReference type="Gene3D" id="2.40.50.150">
    <property type="match status" value="1"/>
</dbReference>
<dbReference type="FunFam" id="2.40.270.10:FF:000006">
    <property type="entry name" value="DNA-directed RNA polymerase subunit beta"/>
    <property type="match status" value="1"/>
</dbReference>
<evidence type="ECO:0000256" key="12">
    <source>
        <dbReference type="SAM" id="MobiDB-lite"/>
    </source>
</evidence>
<feature type="region of interest" description="Disordered" evidence="12">
    <location>
        <begin position="988"/>
        <end position="1009"/>
    </location>
</feature>
<keyword evidence="9" id="KW-0539">Nucleus</keyword>
<evidence type="ECO:0000259" key="15">
    <source>
        <dbReference type="Pfam" id="PF04561"/>
    </source>
</evidence>
<dbReference type="FunFam" id="2.40.270.10:FF:000011">
    <property type="entry name" value="DNA-directed RNA polymerase subunit beta"/>
    <property type="match status" value="1"/>
</dbReference>
<comment type="catalytic activity">
    <reaction evidence="11">
        <text>RNA(n) + a ribonucleoside 5'-triphosphate = RNA(n+1) + diphosphate</text>
        <dbReference type="Rhea" id="RHEA:21248"/>
        <dbReference type="Rhea" id="RHEA-COMP:14527"/>
        <dbReference type="Rhea" id="RHEA-COMP:17342"/>
        <dbReference type="ChEBI" id="CHEBI:33019"/>
        <dbReference type="ChEBI" id="CHEBI:61557"/>
        <dbReference type="ChEBI" id="CHEBI:140395"/>
        <dbReference type="EC" id="2.7.7.6"/>
    </reaction>
</comment>
<evidence type="ECO:0000313" key="19">
    <source>
        <dbReference type="EMBL" id="AFP65683.1"/>
    </source>
</evidence>
<feature type="domain" description="RNA polymerase Rpb2" evidence="15">
    <location>
        <begin position="164"/>
        <end position="349"/>
    </location>
</feature>
<feature type="domain" description="RNA polymerase Rpb2" evidence="14">
    <location>
        <begin position="1008"/>
        <end position="1086"/>
    </location>
</feature>
<keyword evidence="3 11" id="KW-0240">DNA-directed RNA polymerase</keyword>
<evidence type="ECO:0000256" key="11">
    <source>
        <dbReference type="RuleBase" id="RU363031"/>
    </source>
</evidence>
<evidence type="ECO:0000313" key="20">
    <source>
        <dbReference type="Proteomes" id="UP000243348"/>
    </source>
</evidence>
<dbReference type="CDD" id="cd00653">
    <property type="entry name" value="RNA_pol_B_RPB2"/>
    <property type="match status" value="1"/>
</dbReference>
<dbReference type="EC" id="2.7.7.6" evidence="11"/>
<dbReference type="PROSITE" id="PS01166">
    <property type="entry name" value="RNA_POL_BETA"/>
    <property type="match status" value="1"/>
</dbReference>
<dbReference type="InterPro" id="IPR037033">
    <property type="entry name" value="DNA-dir_RNAP_su2_hyb_sf"/>
</dbReference>
<comment type="similarity">
    <text evidence="2 10">Belongs to the RNA polymerase beta chain family.</text>
</comment>
<dbReference type="Proteomes" id="UP000243348">
    <property type="component" value="Nucleomorph 3"/>
</dbReference>
<sequence>MLNNNNLIFSNIVNGNGLIWQQIESFNNFININLKKISYNFNQNENNMMKTCLIKFHNLRIGNVSDFIDMIEVPITPHQSRIRDLTYCASLFIDISFTIEKRIKYCFDFNLGKIPIMLKSNKCALFGKNEEQLISLKECALDPGGYFIIKGNERIILIQEKIASNRISIETDKRGNVCAHVDFSNYGKKNRNTIVMKNKKLYFRNNYFFEDIPLFIIFVAIGLDNQHDIIDLIGNRYENILQLSKQEAKHEGIASTNQAIRYVIQRFDLKIMKKKDTSTDYNTNHPSTIKKIFEAIVFRNILGLKSTSEKNDKNSEEKIIILAMMVRRIFLSLDQPMIVDSKDYYGNKRFELAGKLVSVLFEDLFRKTNKEFERYFEMVQKKKKETLNHEIVPGIRSDLITTGFEYAFSTGNWMVKPYQLEKNGITQLLSRLSFISTLSMLTKINSQNEKIRKVRGPRSLQTSQWGMVCPTETPEGESCGLVKDLAILAHITTAQKSKYLLEICFKLGAETFVFSKISSIKTSSDFVKIFLNGRYVGFHSQPSTFLYAFRSLRRSGMINKYISIYWDTFSSEIKILSDSGRICRPFMVVNSGKCKINNFEKSLLKKEALFMENLSRKGFVEFLDVNEQNNAFISHDLKSLKVRSSHLEITPEIILGICGNLIPFSDHNQSPRNTYQCAMGKQAIGSISYNQNQRCDTVLSILLYPQKPLVRTKTVYFSGNNRLTSGINTCVCIMSFSGYDIEDSIIMNRSSTERGLFRSFVMRKHKILVKDFLSEKKSLTTTNKKFLNNKKSDNIQKVGDLFSNVTSNSFYDLGQIILSQVSHKEISGEMVEKIIISSNFRELFFAKLVIRQIRKPEVGDKFSSRHGQKGICGFLCFQKDIPFSNDGVIPDLIMNPHGFPSRMTIGKMFELLNGKNSAYSGNFKDGTAFIEPKKKAVDRNLRKLGFNSKGNDFFFSGISGQLLKMEIFSGPVFYQKLKHMVKDKIHARTRGPRSPLTKQPIEGRSKEGGQRFGEMERDCLISYGASDSIIERLIFSSDLLFINIDLDTGLPTYKEINSRIISIRIPYACKLLFQELQSMNILPRLIFEKKKKNNLI</sequence>
<dbReference type="GO" id="GO:0005634">
    <property type="term" value="C:nucleus"/>
    <property type="evidence" value="ECO:0007669"/>
    <property type="project" value="UniProtKB-SubCell"/>
</dbReference>
<dbReference type="InterPro" id="IPR007645">
    <property type="entry name" value="RNA_pol_Rpb2_3"/>
</dbReference>
<dbReference type="SUPFAM" id="SSF64484">
    <property type="entry name" value="beta and beta-prime subunits of DNA dependent RNA-polymerase"/>
    <property type="match status" value="1"/>
</dbReference>
<dbReference type="InterPro" id="IPR015712">
    <property type="entry name" value="DNA-dir_RNA_pol_su2"/>
</dbReference>
<protein>
    <recommendedName>
        <fullName evidence="11">DNA-directed RNA polymerase subunit beta</fullName>
        <ecNumber evidence="11">2.7.7.6</ecNumber>
    </recommendedName>
</protein>
<dbReference type="EMBL" id="CP003682">
    <property type="protein sequence ID" value="AFP65683.1"/>
    <property type="molecule type" value="Genomic_DNA"/>
</dbReference>
<keyword evidence="6" id="KW-0479">Metal-binding</keyword>
<feature type="domain" description="RNA polymerase Rpb2" evidence="17">
    <location>
        <begin position="427"/>
        <end position="491"/>
    </location>
</feature>
<evidence type="ECO:0000256" key="9">
    <source>
        <dbReference type="ARBA" id="ARBA00023242"/>
    </source>
</evidence>
<dbReference type="InterPro" id="IPR014724">
    <property type="entry name" value="RNA_pol_RPB2_OB-fold"/>
</dbReference>
<dbReference type="InterPro" id="IPR007644">
    <property type="entry name" value="RNA_pol_bsu_protrusion"/>
</dbReference>
<evidence type="ECO:0000259" key="18">
    <source>
        <dbReference type="Pfam" id="PF04566"/>
    </source>
</evidence>
<dbReference type="Gene3D" id="3.90.1800.10">
    <property type="entry name" value="RNA polymerase alpha subunit dimerisation domain"/>
    <property type="match status" value="1"/>
</dbReference>
<geneLocation type="nucleomorph" evidence="19"/>
<dbReference type="Pfam" id="PF04560">
    <property type="entry name" value="RNA_pol_Rpb2_7"/>
    <property type="match status" value="1"/>
</dbReference>
<evidence type="ECO:0000256" key="2">
    <source>
        <dbReference type="ARBA" id="ARBA00006835"/>
    </source>
</evidence>
<dbReference type="GO" id="GO:0046872">
    <property type="term" value="F:metal ion binding"/>
    <property type="evidence" value="ECO:0007669"/>
    <property type="project" value="UniProtKB-KW"/>
</dbReference>
<evidence type="ECO:0000259" key="13">
    <source>
        <dbReference type="Pfam" id="PF00562"/>
    </source>
</evidence>
<dbReference type="GO" id="GO:0003677">
    <property type="term" value="F:DNA binding"/>
    <property type="evidence" value="ECO:0007669"/>
    <property type="project" value="InterPro"/>
</dbReference>
<dbReference type="PANTHER" id="PTHR20856">
    <property type="entry name" value="DNA-DIRECTED RNA POLYMERASE I SUBUNIT 2"/>
    <property type="match status" value="1"/>
</dbReference>
<keyword evidence="8 11" id="KW-0804">Transcription</keyword>
<evidence type="ECO:0000256" key="6">
    <source>
        <dbReference type="ARBA" id="ARBA00022723"/>
    </source>
</evidence>
<evidence type="ECO:0000256" key="4">
    <source>
        <dbReference type="ARBA" id="ARBA00022679"/>
    </source>
</evidence>
<evidence type="ECO:0000256" key="8">
    <source>
        <dbReference type="ARBA" id="ARBA00023163"/>
    </source>
</evidence>
<dbReference type="Gene3D" id="3.90.1100.10">
    <property type="match status" value="2"/>
</dbReference>
<dbReference type="InterPro" id="IPR007641">
    <property type="entry name" value="RNA_pol_Rpb2_7"/>
</dbReference>
<dbReference type="Gene3D" id="2.40.270.10">
    <property type="entry name" value="DNA-directed RNA polymerase, subunit 2, domain 6"/>
    <property type="match status" value="1"/>
</dbReference>
<evidence type="ECO:0000256" key="10">
    <source>
        <dbReference type="RuleBase" id="RU000434"/>
    </source>
</evidence>
<gene>
    <name evidence="19" type="primary">rpc2</name>
    <name evidence="19" type="ORF">CMESO_542</name>
</gene>
<dbReference type="GO" id="GO:0032549">
    <property type="term" value="F:ribonucleoside binding"/>
    <property type="evidence" value="ECO:0007669"/>
    <property type="project" value="InterPro"/>
</dbReference>
<dbReference type="Pfam" id="PF04566">
    <property type="entry name" value="RNA_pol_Rpb2_4"/>
    <property type="match status" value="1"/>
</dbReference>
<keyword evidence="5 11" id="KW-0548">Nucleotidyltransferase</keyword>
<evidence type="ECO:0000256" key="1">
    <source>
        <dbReference type="ARBA" id="ARBA00004123"/>
    </source>
</evidence>
<evidence type="ECO:0000256" key="5">
    <source>
        <dbReference type="ARBA" id="ARBA00022695"/>
    </source>
</evidence>
<dbReference type="InterPro" id="IPR007121">
    <property type="entry name" value="RNA_pol_bsu_CS"/>
</dbReference>
<dbReference type="GO" id="GO:0000428">
    <property type="term" value="C:DNA-directed RNA polymerase complex"/>
    <property type="evidence" value="ECO:0007669"/>
    <property type="project" value="UniProtKB-KW"/>
</dbReference>
<comment type="function">
    <text evidence="11">DNA-dependent RNA polymerase catalyzes the transcription of DNA into RNA using the four ribonucleoside triphosphates as substrates.</text>
</comment>
<reference evidence="19 20" key="1">
    <citation type="journal article" date="2012" name="Genome Biol. Evol.">
        <title>Nucleomorph genome sequence of the cryptophyte alga Chroomonas mesostigmatica CCMP1168 reveals lineage-specific gene loss and genome complexity.</title>
        <authorList>
            <person name="Moore C.E."/>
            <person name="Curtis B."/>
            <person name="Mills T."/>
            <person name="Tanifuji G."/>
            <person name="Archibald J.M."/>
        </authorList>
    </citation>
    <scope>NUCLEOTIDE SEQUENCE [LARGE SCALE GENOMIC DNA]</scope>
    <source>
        <strain evidence="19 20">CCMP1168</strain>
    </source>
</reference>
<dbReference type="InterPro" id="IPR007646">
    <property type="entry name" value="RNA_pol_Rpb2_4"/>
</dbReference>
<evidence type="ECO:0000259" key="16">
    <source>
        <dbReference type="Pfam" id="PF04563"/>
    </source>
</evidence>